<dbReference type="OrthoDB" id="3734039at2"/>
<evidence type="ECO:0000259" key="4">
    <source>
        <dbReference type="PROSITE" id="PS51077"/>
    </source>
</evidence>
<dbReference type="Pfam" id="PF09339">
    <property type="entry name" value="HTH_IclR"/>
    <property type="match status" value="1"/>
</dbReference>
<dbReference type="SUPFAM" id="SSF55781">
    <property type="entry name" value="GAF domain-like"/>
    <property type="match status" value="1"/>
</dbReference>
<dbReference type="InterPro" id="IPR005471">
    <property type="entry name" value="Tscrpt_reg_IclR_N"/>
</dbReference>
<dbReference type="InterPro" id="IPR036390">
    <property type="entry name" value="WH_DNA-bd_sf"/>
</dbReference>
<dbReference type="Proteomes" id="UP000093902">
    <property type="component" value="Unassembled WGS sequence"/>
</dbReference>
<evidence type="ECO:0000256" key="1">
    <source>
        <dbReference type="ARBA" id="ARBA00023015"/>
    </source>
</evidence>
<evidence type="ECO:0008006" key="8">
    <source>
        <dbReference type="Google" id="ProtNLM"/>
    </source>
</evidence>
<evidence type="ECO:0000313" key="6">
    <source>
        <dbReference type="EMBL" id="OBB27204.1"/>
    </source>
</evidence>
<reference evidence="7" key="1">
    <citation type="submission" date="2016-06" db="EMBL/GenBank/DDBJ databases">
        <authorList>
            <person name="Sutton G."/>
            <person name="Brinkac L."/>
            <person name="Sanka R."/>
            <person name="Adams M."/>
            <person name="Lau E."/>
            <person name="Mehaffy C."/>
            <person name="Tameris M."/>
            <person name="Hatherill M."/>
            <person name="Hanekom W."/>
            <person name="Mahomed H."/>
            <person name="Mcshane H."/>
        </authorList>
    </citation>
    <scope>NUCLEOTIDE SEQUENCE [LARGE SCALE GENOMIC DNA]</scope>
    <source>
        <strain evidence="7">852002-51209_SCH5440388</strain>
    </source>
</reference>
<dbReference type="Gene3D" id="1.10.10.10">
    <property type="entry name" value="Winged helix-like DNA-binding domain superfamily/Winged helix DNA-binding domain"/>
    <property type="match status" value="1"/>
</dbReference>
<keyword evidence="2" id="KW-0238">DNA-binding</keyword>
<gene>
    <name evidence="6" type="ORF">A5792_25705</name>
</gene>
<dbReference type="Gene3D" id="3.30.450.40">
    <property type="match status" value="1"/>
</dbReference>
<protein>
    <recommendedName>
        <fullName evidence="8">IclR family transcriptional regulator</fullName>
    </recommendedName>
</protein>
<dbReference type="GO" id="GO:0003677">
    <property type="term" value="F:DNA binding"/>
    <property type="evidence" value="ECO:0007669"/>
    <property type="project" value="UniProtKB-KW"/>
</dbReference>
<dbReference type="GO" id="GO:0003700">
    <property type="term" value="F:DNA-binding transcription factor activity"/>
    <property type="evidence" value="ECO:0007669"/>
    <property type="project" value="TreeGrafter"/>
</dbReference>
<dbReference type="InterPro" id="IPR050707">
    <property type="entry name" value="HTH_MetabolicPath_Reg"/>
</dbReference>
<evidence type="ECO:0000259" key="5">
    <source>
        <dbReference type="PROSITE" id="PS51078"/>
    </source>
</evidence>
<dbReference type="PANTHER" id="PTHR30136:SF24">
    <property type="entry name" value="HTH-TYPE TRANSCRIPTIONAL REPRESSOR ALLR"/>
    <property type="match status" value="1"/>
</dbReference>
<comment type="caution">
    <text evidence="6">The sequence shown here is derived from an EMBL/GenBank/DDBJ whole genome shotgun (WGS) entry which is preliminary data.</text>
</comment>
<evidence type="ECO:0000256" key="3">
    <source>
        <dbReference type="ARBA" id="ARBA00023163"/>
    </source>
</evidence>
<dbReference type="PROSITE" id="PS51077">
    <property type="entry name" value="HTH_ICLR"/>
    <property type="match status" value="1"/>
</dbReference>
<name>A0A1A0R0A6_MYCPR</name>
<dbReference type="EMBL" id="LZSO01000031">
    <property type="protein sequence ID" value="OBB27204.1"/>
    <property type="molecule type" value="Genomic_DNA"/>
</dbReference>
<dbReference type="SUPFAM" id="SSF46785">
    <property type="entry name" value="Winged helix' DNA-binding domain"/>
    <property type="match status" value="1"/>
</dbReference>
<evidence type="ECO:0000256" key="2">
    <source>
        <dbReference type="ARBA" id="ARBA00023125"/>
    </source>
</evidence>
<keyword evidence="1" id="KW-0805">Transcription regulation</keyword>
<sequence length="241" mass="26174">MKLVDVVAERGPLTARSLSDSTGIVIGTVYRLVRTLVHEEYLARTHDGRYVLGSQFATVAELEGRARDYRLVREAMTRLATATRSHVMIGGLIHGEVEVWSMVEHPAAPRVDCWPGVRLPGHATAVGKSILAQAESGQREAYLSRNPLHRYTCHTIKASSRLERQLASPALSISDQEFRYGVTCIAAQLAVASTPAALGLAYSSNRSVRAQDELENILLPAASKISNLLSHNRVSGPLGVV</sequence>
<dbReference type="PROSITE" id="PS51078">
    <property type="entry name" value="ICLR_ED"/>
    <property type="match status" value="1"/>
</dbReference>
<dbReference type="PANTHER" id="PTHR30136">
    <property type="entry name" value="HELIX-TURN-HELIX TRANSCRIPTIONAL REGULATOR, ICLR FAMILY"/>
    <property type="match status" value="1"/>
</dbReference>
<feature type="domain" description="HTH iclR-type" evidence="4">
    <location>
        <begin position="1"/>
        <end position="54"/>
    </location>
</feature>
<dbReference type="Pfam" id="PF01614">
    <property type="entry name" value="IclR_C"/>
    <property type="match status" value="1"/>
</dbReference>
<evidence type="ECO:0000313" key="7">
    <source>
        <dbReference type="Proteomes" id="UP000093902"/>
    </source>
</evidence>
<organism evidence="6 7">
    <name type="scientific">Mycolicibacterium peregrinum</name>
    <name type="common">Mycobacterium peregrinum</name>
    <dbReference type="NCBI Taxonomy" id="43304"/>
    <lineage>
        <taxon>Bacteria</taxon>
        <taxon>Bacillati</taxon>
        <taxon>Actinomycetota</taxon>
        <taxon>Actinomycetes</taxon>
        <taxon>Mycobacteriales</taxon>
        <taxon>Mycobacteriaceae</taxon>
        <taxon>Mycolicibacterium</taxon>
    </lineage>
</organism>
<proteinExistence type="predicted"/>
<dbReference type="GO" id="GO:0045892">
    <property type="term" value="P:negative regulation of DNA-templated transcription"/>
    <property type="evidence" value="ECO:0007669"/>
    <property type="project" value="TreeGrafter"/>
</dbReference>
<dbReference type="AlphaFoldDB" id="A0A1A0R0A6"/>
<keyword evidence="3" id="KW-0804">Transcription</keyword>
<dbReference type="InterPro" id="IPR036388">
    <property type="entry name" value="WH-like_DNA-bd_sf"/>
</dbReference>
<dbReference type="InterPro" id="IPR014757">
    <property type="entry name" value="Tscrpt_reg_IclR_C"/>
</dbReference>
<accession>A0A1A0R0A6</accession>
<feature type="domain" description="IclR-ED" evidence="5">
    <location>
        <begin position="54"/>
        <end position="231"/>
    </location>
</feature>
<dbReference type="InterPro" id="IPR029016">
    <property type="entry name" value="GAF-like_dom_sf"/>
</dbReference>